<dbReference type="Pfam" id="PF07147">
    <property type="entry name" value="PDCD9"/>
    <property type="match status" value="1"/>
</dbReference>
<dbReference type="PANTHER" id="PTHR13014">
    <property type="entry name" value="MITOCHONDRIAL 28S RIBOSOMAL PROTEIN S30/P52 PRO-APOTOTIC PROTEIN"/>
    <property type="match status" value="1"/>
</dbReference>
<gene>
    <name evidence="5" type="ORF">HERILL_LOCUS9762</name>
</gene>
<name>A0A7R8YW71_HERIL</name>
<dbReference type="GO" id="GO:0005762">
    <property type="term" value="C:mitochondrial large ribosomal subunit"/>
    <property type="evidence" value="ECO:0007669"/>
    <property type="project" value="TreeGrafter"/>
</dbReference>
<dbReference type="Proteomes" id="UP000594454">
    <property type="component" value="Chromosome 4"/>
</dbReference>
<evidence type="ECO:0000256" key="4">
    <source>
        <dbReference type="ARBA" id="ARBA00023274"/>
    </source>
</evidence>
<proteinExistence type="predicted"/>
<dbReference type="GO" id="GO:0003735">
    <property type="term" value="F:structural constituent of ribosome"/>
    <property type="evidence" value="ECO:0007669"/>
    <property type="project" value="InterPro"/>
</dbReference>
<evidence type="ECO:0000256" key="2">
    <source>
        <dbReference type="ARBA" id="ARBA00022980"/>
    </source>
</evidence>
<dbReference type="InParanoid" id="A0A7R8YW71"/>
<evidence type="ECO:0000256" key="1">
    <source>
        <dbReference type="ARBA" id="ARBA00004173"/>
    </source>
</evidence>
<accession>A0A7R8YW71</accession>
<keyword evidence="6" id="KW-1185">Reference proteome</keyword>
<comment type="subcellular location">
    <subcellularLocation>
        <location evidence="1">Mitochondrion</location>
    </subcellularLocation>
</comment>
<dbReference type="AlphaFoldDB" id="A0A7R8YW71"/>
<keyword evidence="4" id="KW-0687">Ribonucleoprotein</keyword>
<dbReference type="EMBL" id="LR899012">
    <property type="protein sequence ID" value="CAD7087034.1"/>
    <property type="molecule type" value="Genomic_DNA"/>
</dbReference>
<dbReference type="GO" id="GO:0006412">
    <property type="term" value="P:translation"/>
    <property type="evidence" value="ECO:0007669"/>
    <property type="project" value="InterPro"/>
</dbReference>
<dbReference type="OrthoDB" id="6041973at2759"/>
<organism evidence="5 6">
    <name type="scientific">Hermetia illucens</name>
    <name type="common">Black soldier fly</name>
    <dbReference type="NCBI Taxonomy" id="343691"/>
    <lineage>
        <taxon>Eukaryota</taxon>
        <taxon>Metazoa</taxon>
        <taxon>Ecdysozoa</taxon>
        <taxon>Arthropoda</taxon>
        <taxon>Hexapoda</taxon>
        <taxon>Insecta</taxon>
        <taxon>Pterygota</taxon>
        <taxon>Neoptera</taxon>
        <taxon>Endopterygota</taxon>
        <taxon>Diptera</taxon>
        <taxon>Brachycera</taxon>
        <taxon>Stratiomyomorpha</taxon>
        <taxon>Stratiomyidae</taxon>
        <taxon>Hermetiinae</taxon>
        <taxon>Hermetia</taxon>
    </lineage>
</organism>
<dbReference type="FunCoup" id="A0A7R8YW71">
    <property type="interactions" value="469"/>
</dbReference>
<evidence type="ECO:0000313" key="5">
    <source>
        <dbReference type="EMBL" id="CAD7087034.1"/>
    </source>
</evidence>
<evidence type="ECO:0008006" key="7">
    <source>
        <dbReference type="Google" id="ProtNLM"/>
    </source>
</evidence>
<dbReference type="InterPro" id="IPR039982">
    <property type="entry name" value="Ribosomal_mL65"/>
</dbReference>
<reference evidence="5 6" key="1">
    <citation type="submission" date="2020-11" db="EMBL/GenBank/DDBJ databases">
        <authorList>
            <person name="Wallbank WR R."/>
            <person name="Pardo Diaz C."/>
            <person name="Kozak K."/>
            <person name="Martin S."/>
            <person name="Jiggins C."/>
            <person name="Moest M."/>
            <person name="Warren A I."/>
            <person name="Generalovic N T."/>
            <person name="Byers J.R.P. K."/>
            <person name="Montejo-Kovacevich G."/>
            <person name="Yen C E."/>
        </authorList>
    </citation>
    <scope>NUCLEOTIDE SEQUENCE [LARGE SCALE GENOMIC DNA]</scope>
</reference>
<protein>
    <recommendedName>
        <fullName evidence="7">Mitochondrial ribosomal protein S30</fullName>
    </recommendedName>
</protein>
<keyword evidence="2" id="KW-0689">Ribosomal protein</keyword>
<evidence type="ECO:0000313" key="6">
    <source>
        <dbReference type="Proteomes" id="UP000594454"/>
    </source>
</evidence>
<keyword evidence="3" id="KW-0496">Mitochondrion</keyword>
<sequence>MLKLRELKLLRASVGNSPRALSTRPAANLSDEYTEKPEYPPIQDLSFKARKKRAAQTWHEQVKNVTTVEGKLIKVNMPRYYGFRTIMLGDERVPYNCLPLSQHYTRTLFENVQKLPDFYDAAGESVDSFAKSLQGSIEDAVGFATLCFRQRKSELPDDTPPAELDRLLGSEIVTQINRLLLMALRDDCAHLSETEVDLDPRHEAFWFVGGVDPPESVKRMRDGVEWQKEFVNDPVDRAVQYIGRPYLAVRHRTPLRPIRPMQEEGRETLEKVPLYKYDARTVGFATTHRHGTTIPGFWPGSPHEFGLLSYQCRDYLLKNPDVGPDTNDLLHAHGIQSSFGWLLGQACYQGFSTYNDITYPLSTQTVITNGQYWSFYVYQLNTTTVHSDCVYNNPKVNYCWGLSQTKLFEEVDESGKCIGFNEDVLKNLIHFYANVPEERVGVNMKPYLGKAEQKVADIEDDKRRAFLERVFKHLMANRPRHRLVPETYTWEKIYKIDNNTRPLEAKRRFFELGVNPFKRRLDDHYGYYIPRDLRPLGRRSKIRHEKNYYP</sequence>
<dbReference type="InterPro" id="IPR010793">
    <property type="entry name" value="Ribosomal_mL37/mL65"/>
</dbReference>
<evidence type="ECO:0000256" key="3">
    <source>
        <dbReference type="ARBA" id="ARBA00023128"/>
    </source>
</evidence>
<dbReference type="PANTHER" id="PTHR13014:SF3">
    <property type="entry name" value="LARGE RIBOSOMAL SUBUNIT PROTEIN ML65"/>
    <property type="match status" value="1"/>
</dbReference>
<dbReference type="OMA" id="VNMPRYY"/>